<dbReference type="AlphaFoldDB" id="F9DJ27"/>
<dbReference type="Gene3D" id="3.30.230.10">
    <property type="match status" value="1"/>
</dbReference>
<dbReference type="SUPFAM" id="SSF54980">
    <property type="entry name" value="EF-G C-terminal domain-like"/>
    <property type="match status" value="2"/>
</dbReference>
<dbReference type="InterPro" id="IPR014721">
    <property type="entry name" value="Ribsml_uS5_D2-typ_fold_subgr"/>
</dbReference>
<evidence type="ECO:0000313" key="7">
    <source>
        <dbReference type="EMBL" id="EGQ16484.1"/>
    </source>
</evidence>
<dbReference type="GO" id="GO:0032790">
    <property type="term" value="P:ribosome disassembly"/>
    <property type="evidence" value="ECO:0007669"/>
    <property type="project" value="TreeGrafter"/>
</dbReference>
<dbReference type="CDD" id="cd04170">
    <property type="entry name" value="EF-G_bact"/>
    <property type="match status" value="1"/>
</dbReference>
<name>F9DJ27_9BACT</name>
<feature type="domain" description="Tr-type G" evidence="6">
    <location>
        <begin position="22"/>
        <end position="296"/>
    </location>
</feature>
<organism evidence="7 8">
    <name type="scientific">Prevotella pallens ATCC 700821</name>
    <dbReference type="NCBI Taxonomy" id="997353"/>
    <lineage>
        <taxon>Bacteria</taxon>
        <taxon>Pseudomonadati</taxon>
        <taxon>Bacteroidota</taxon>
        <taxon>Bacteroidia</taxon>
        <taxon>Bacteroidales</taxon>
        <taxon>Prevotellaceae</taxon>
        <taxon>Prevotella</taxon>
    </lineage>
</organism>
<keyword evidence="4" id="KW-0342">GTP-binding</keyword>
<dbReference type="InterPro" id="IPR035647">
    <property type="entry name" value="EFG_III/V"/>
</dbReference>
<evidence type="ECO:0000256" key="3">
    <source>
        <dbReference type="ARBA" id="ARBA00022741"/>
    </source>
</evidence>
<dbReference type="GO" id="GO:0003746">
    <property type="term" value="F:translation elongation factor activity"/>
    <property type="evidence" value="ECO:0007669"/>
    <property type="project" value="UniProtKB-KW"/>
</dbReference>
<proteinExistence type="predicted"/>
<dbReference type="NCBIfam" id="TIGR00231">
    <property type="entry name" value="small_GTP"/>
    <property type="match status" value="1"/>
</dbReference>
<evidence type="ECO:0000256" key="2">
    <source>
        <dbReference type="ARBA" id="ARBA00017872"/>
    </source>
</evidence>
<evidence type="ECO:0000313" key="8">
    <source>
        <dbReference type="Proteomes" id="UP000004123"/>
    </source>
</evidence>
<dbReference type="PRINTS" id="PR00315">
    <property type="entry name" value="ELONGATNFCT"/>
</dbReference>
<evidence type="ECO:0000256" key="5">
    <source>
        <dbReference type="ARBA" id="ARBA00024731"/>
    </source>
</evidence>
<dbReference type="CDD" id="cd01434">
    <property type="entry name" value="EFG_mtEFG1_IV"/>
    <property type="match status" value="1"/>
</dbReference>
<dbReference type="HOGENOM" id="CLU_002794_4_2_10"/>
<dbReference type="SUPFAM" id="SSF52540">
    <property type="entry name" value="P-loop containing nucleoside triphosphate hydrolases"/>
    <property type="match status" value="1"/>
</dbReference>
<dbReference type="InterPro" id="IPR047872">
    <property type="entry name" value="EFG_IV"/>
</dbReference>
<dbReference type="InterPro" id="IPR041095">
    <property type="entry name" value="EFG_II"/>
</dbReference>
<dbReference type="eggNOG" id="COG0480">
    <property type="taxonomic scope" value="Bacteria"/>
</dbReference>
<dbReference type="Gene3D" id="3.30.70.240">
    <property type="match status" value="1"/>
</dbReference>
<dbReference type="NCBIfam" id="NF009381">
    <property type="entry name" value="PRK12740.1-5"/>
    <property type="match status" value="1"/>
</dbReference>
<dbReference type="Gene3D" id="3.30.70.870">
    <property type="entry name" value="Elongation Factor G (Translational Gtpase), domain 3"/>
    <property type="match status" value="1"/>
</dbReference>
<dbReference type="InterPro" id="IPR027417">
    <property type="entry name" value="P-loop_NTPase"/>
</dbReference>
<keyword evidence="7" id="KW-0251">Elongation factor</keyword>
<dbReference type="CDD" id="cd03713">
    <property type="entry name" value="EFG_mtEFG_C"/>
    <property type="match status" value="1"/>
</dbReference>
<reference evidence="7 8" key="1">
    <citation type="submission" date="2011-04" db="EMBL/GenBank/DDBJ databases">
        <authorList>
            <person name="Muzny D."/>
            <person name="Qin X."/>
            <person name="Deng J."/>
            <person name="Jiang H."/>
            <person name="Liu Y."/>
            <person name="Qu J."/>
            <person name="Song X.-Z."/>
            <person name="Zhang L."/>
            <person name="Thornton R."/>
            <person name="Coyle M."/>
            <person name="Francisco L."/>
            <person name="Jackson L."/>
            <person name="Javaid M."/>
            <person name="Korchina V."/>
            <person name="Kovar C."/>
            <person name="Mata R."/>
            <person name="Mathew T."/>
            <person name="Ngo R."/>
            <person name="Nguyen L."/>
            <person name="Nguyen N."/>
            <person name="Okwuonu G."/>
            <person name="Ongeri F."/>
            <person name="Pham C."/>
            <person name="Simmons D."/>
            <person name="Wilczek-Boney K."/>
            <person name="Hale W."/>
            <person name="Jakkamsetti A."/>
            <person name="Pham P."/>
            <person name="Ruth R."/>
            <person name="San Lucas F."/>
            <person name="Warren J."/>
            <person name="Zhang J."/>
            <person name="Zhao Z."/>
            <person name="Zhou C."/>
            <person name="Zhu D."/>
            <person name="Lee S."/>
            <person name="Bess C."/>
            <person name="Blankenburg K."/>
            <person name="Forbes L."/>
            <person name="Fu Q."/>
            <person name="Gubbala S."/>
            <person name="Hirani K."/>
            <person name="Jayaseelan J.C."/>
            <person name="Lara F."/>
            <person name="Munidasa M."/>
            <person name="Palculict T."/>
            <person name="Patil S."/>
            <person name="Pu L.-L."/>
            <person name="Saada N."/>
            <person name="Tang L."/>
            <person name="Weissenberger G."/>
            <person name="Zhu Y."/>
            <person name="Hemphill L."/>
            <person name="Shang Y."/>
            <person name="Youmans B."/>
            <person name="Ayvaz T."/>
            <person name="Ross M."/>
            <person name="Santibanez J."/>
            <person name="Aqrawi P."/>
            <person name="Gross S."/>
            <person name="Joshi V."/>
            <person name="Fowler G."/>
            <person name="Nazareth L."/>
            <person name="Reid J."/>
            <person name="Worley K."/>
            <person name="Petrosino J."/>
            <person name="Highlander S."/>
            <person name="Gibbs R."/>
        </authorList>
    </citation>
    <scope>NUCLEOTIDE SEQUENCE [LARGE SCALE GENOMIC DNA]</scope>
    <source>
        <strain evidence="7 8">ATCC 700821</strain>
    </source>
</reference>
<dbReference type="Pfam" id="PF00679">
    <property type="entry name" value="EFG_C"/>
    <property type="match status" value="1"/>
</dbReference>
<evidence type="ECO:0000259" key="6">
    <source>
        <dbReference type="PROSITE" id="PS51722"/>
    </source>
</evidence>
<dbReference type="InterPro" id="IPR005517">
    <property type="entry name" value="Transl_elong_EFG/EF2_IV"/>
</dbReference>
<dbReference type="SUPFAM" id="SSF50447">
    <property type="entry name" value="Translation proteins"/>
    <property type="match status" value="1"/>
</dbReference>
<dbReference type="FunFam" id="3.30.70.240:FF:000001">
    <property type="entry name" value="Elongation factor G"/>
    <property type="match status" value="1"/>
</dbReference>
<keyword evidence="3" id="KW-0547">Nucleotide-binding</keyword>
<dbReference type="InterPro" id="IPR005225">
    <property type="entry name" value="Small_GTP-bd"/>
</dbReference>
<comment type="caution">
    <text evidence="7">The sequence shown here is derived from an EMBL/GenBank/DDBJ whole genome shotgun (WGS) entry which is preliminary data.</text>
</comment>
<comment type="function">
    <text evidence="5">Catalyzes the GTP-dependent ribosomal translocation step during translation elongation. During this step, the ribosome changes from the pre-translocational (PRE) to the post-translocational (POST) state as the newly formed A-site-bound peptidyl-tRNA and P-site-bound deacylated tRNA move to the P and E sites, respectively. Catalyzes the coordinated movement of the two tRNA molecules, the mRNA and conformational changes in the ribosome.</text>
</comment>
<accession>F9DJ27</accession>
<dbReference type="Proteomes" id="UP000004123">
    <property type="component" value="Unassembled WGS sequence"/>
</dbReference>
<dbReference type="SMART" id="SM00889">
    <property type="entry name" value="EFG_IV"/>
    <property type="match status" value="1"/>
</dbReference>
<sequence>MHSRLLETPFKSIVVMRVYKTNEIKNIALLGSAGSGKTTLAESMLFGAGIIKRRGTVEAKNTVCDYFPVEQEYGYSVFPTVFHVEWNNKKLNIIDCPGSDDFVGGAITALNVTDQAVILINGQYGPEVGTQNNFRYTEKLKKPVIFLVNQLDSDKCDFDNVMNSMREIYGPKCVQIQYPTATGANFNSIIDVLLMKKYSWKPEGGMPIIEDIPAEEMDKAMELHKALVEAAAENDETLMEKFFETETLTEDEMREGIRKGLIARSIFPVFCVCAGKDMGVRRLMEFLGNVVPFVSEMPKIHNARGEEVTPDSNGPESVYFFKTGVEPHIGEVSYFKVMSGAIKVGDDLTNADRGSKERIGQLFACAGANRIPVEQVNAGDIGCTVKLKDVKTGNTLNGKGVEQHFDFIKYPNPKYMRAIEAVNSQDTEKLMAALLKMRQEDPTWLVEQSKELRQTIVKGQGEFHLRTLKWRLENNEKLQTVFKEARIPYRETITKQAKAEYRHKKQSGGAGQFGEVHLIVEPYAEGMPDPTMYKFNGQEFKMNIKGKEEKTLPWGGKLVFINSVVGGAIDTRFMPAILKGIMDCMERGPLTGSYARDVRVVVYDGKMHPVDSNELSFTLAARHAFSDAFKIAGPKILEPIYDLEVYVPGDYMGDVMSDLQGRRAMIMGMDSEAGYQKLQAKIPLKELASYSISLSSLTGGRASFTTKFSSYELVPNELQQTLIAEHEAEVKDEDE</sequence>
<dbReference type="Pfam" id="PF03764">
    <property type="entry name" value="EFG_IV"/>
    <property type="match status" value="2"/>
</dbReference>
<dbReference type="Gene3D" id="2.40.30.10">
    <property type="entry name" value="Translation factors"/>
    <property type="match status" value="1"/>
</dbReference>
<dbReference type="SMART" id="SM00838">
    <property type="entry name" value="EFG_C"/>
    <property type="match status" value="1"/>
</dbReference>
<dbReference type="InterPro" id="IPR004161">
    <property type="entry name" value="EFTu-like_2"/>
</dbReference>
<dbReference type="GO" id="GO:0003924">
    <property type="term" value="F:GTPase activity"/>
    <property type="evidence" value="ECO:0007669"/>
    <property type="project" value="InterPro"/>
</dbReference>
<gene>
    <name evidence="7" type="primary">fusA</name>
    <name evidence="7" type="ORF">HMPREF9144_1667</name>
</gene>
<dbReference type="GO" id="GO:0005525">
    <property type="term" value="F:GTP binding"/>
    <property type="evidence" value="ECO:0007669"/>
    <property type="project" value="UniProtKB-KW"/>
</dbReference>
<evidence type="ECO:0000256" key="1">
    <source>
        <dbReference type="ARBA" id="ARBA00013902"/>
    </source>
</evidence>
<dbReference type="Pfam" id="PF14492">
    <property type="entry name" value="EFG_III"/>
    <property type="match status" value="1"/>
</dbReference>
<dbReference type="Gene3D" id="3.40.50.300">
    <property type="entry name" value="P-loop containing nucleotide triphosphate hydrolases"/>
    <property type="match status" value="1"/>
</dbReference>
<dbReference type="InterPro" id="IPR000795">
    <property type="entry name" value="T_Tr_GTP-bd_dom"/>
</dbReference>
<dbReference type="PANTHER" id="PTHR43261">
    <property type="entry name" value="TRANSLATION ELONGATION FACTOR G-RELATED"/>
    <property type="match status" value="1"/>
</dbReference>
<keyword evidence="7" id="KW-0648">Protein biosynthesis</keyword>
<dbReference type="InterPro" id="IPR000640">
    <property type="entry name" value="EFG_V-like"/>
</dbReference>
<dbReference type="InterPro" id="IPR020568">
    <property type="entry name" value="Ribosomal_Su5_D2-typ_SF"/>
</dbReference>
<dbReference type="EMBL" id="AFPY01000090">
    <property type="protein sequence ID" value="EGQ16484.1"/>
    <property type="molecule type" value="Genomic_DNA"/>
</dbReference>
<dbReference type="InterPro" id="IPR009000">
    <property type="entry name" value="Transl_B-barrel_sf"/>
</dbReference>
<dbReference type="Pfam" id="PF03144">
    <property type="entry name" value="GTP_EFTU_D2"/>
    <property type="match status" value="1"/>
</dbReference>
<dbReference type="Pfam" id="PF00009">
    <property type="entry name" value="GTP_EFTU"/>
    <property type="match status" value="1"/>
</dbReference>
<dbReference type="STRING" id="997353.HMPREF9144_1667"/>
<dbReference type="InterPro" id="IPR035649">
    <property type="entry name" value="EFG_V"/>
</dbReference>
<dbReference type="PROSITE" id="PS51722">
    <property type="entry name" value="G_TR_2"/>
    <property type="match status" value="1"/>
</dbReference>
<evidence type="ECO:0000256" key="4">
    <source>
        <dbReference type="ARBA" id="ARBA00023134"/>
    </source>
</evidence>
<dbReference type="SUPFAM" id="SSF54211">
    <property type="entry name" value="Ribosomal protein S5 domain 2-like"/>
    <property type="match status" value="1"/>
</dbReference>
<protein>
    <recommendedName>
        <fullName evidence="2">Elongation factor G</fullName>
    </recommendedName>
    <alternativeName>
        <fullName evidence="1">Tetracycline resistance protein TetQ</fullName>
    </alternativeName>
</protein>
<dbReference type="PANTHER" id="PTHR43261:SF6">
    <property type="entry name" value="ELONGATION FACTOR G-LIKE PROTEIN"/>
    <property type="match status" value="1"/>
</dbReference>